<name>X1A2J0_9ZZZZ</name>
<dbReference type="AlphaFoldDB" id="X1A2J0"/>
<dbReference type="InterPro" id="IPR023485">
    <property type="entry name" value="Ptyr_pPase"/>
</dbReference>
<reference evidence="2" key="1">
    <citation type="journal article" date="2014" name="Front. Microbiol.">
        <title>High frequency of phylogenetically diverse reductive dehalogenase-homologous genes in deep subseafloor sedimentary metagenomes.</title>
        <authorList>
            <person name="Kawai M."/>
            <person name="Futagami T."/>
            <person name="Toyoda A."/>
            <person name="Takaki Y."/>
            <person name="Nishi S."/>
            <person name="Hori S."/>
            <person name="Arai W."/>
            <person name="Tsubouchi T."/>
            <person name="Morono Y."/>
            <person name="Uchiyama I."/>
            <person name="Ito T."/>
            <person name="Fujiyama A."/>
            <person name="Inagaki F."/>
            <person name="Takami H."/>
        </authorList>
    </citation>
    <scope>NUCLEOTIDE SEQUENCE</scope>
    <source>
        <strain evidence="2">Expedition CK06-06</strain>
    </source>
</reference>
<dbReference type="InterPro" id="IPR036196">
    <property type="entry name" value="Ptyr_pPase_sf"/>
</dbReference>
<dbReference type="Pfam" id="PF01451">
    <property type="entry name" value="LMWPc"/>
    <property type="match status" value="1"/>
</dbReference>
<comment type="caution">
    <text evidence="2">The sequence shown here is derived from an EMBL/GenBank/DDBJ whole genome shotgun (WGS) entry which is preliminary data.</text>
</comment>
<evidence type="ECO:0000259" key="1">
    <source>
        <dbReference type="Pfam" id="PF01451"/>
    </source>
</evidence>
<protein>
    <recommendedName>
        <fullName evidence="1">Phosphotyrosine protein phosphatase I domain-containing protein</fullName>
    </recommendedName>
</protein>
<gene>
    <name evidence="2" type="ORF">S01H4_14796</name>
</gene>
<sequence>SHADEIRENYSEIVNINKKIFTLREFNGETEELDIIDPYYASANTYKKVLQIIDENIEKMVNKITQINLLQS</sequence>
<feature type="non-terminal residue" evidence="2">
    <location>
        <position position="1"/>
    </location>
</feature>
<proteinExistence type="predicted"/>
<feature type="domain" description="Phosphotyrosine protein phosphatase I" evidence="1">
    <location>
        <begin position="5"/>
        <end position="59"/>
    </location>
</feature>
<accession>X1A2J0</accession>
<dbReference type="Gene3D" id="3.40.50.2300">
    <property type="match status" value="1"/>
</dbReference>
<dbReference type="SUPFAM" id="SSF52788">
    <property type="entry name" value="Phosphotyrosine protein phosphatases I"/>
    <property type="match status" value="1"/>
</dbReference>
<organism evidence="2">
    <name type="scientific">marine sediment metagenome</name>
    <dbReference type="NCBI Taxonomy" id="412755"/>
    <lineage>
        <taxon>unclassified sequences</taxon>
        <taxon>metagenomes</taxon>
        <taxon>ecological metagenomes</taxon>
    </lineage>
</organism>
<dbReference type="EMBL" id="BART01006483">
    <property type="protein sequence ID" value="GAG64417.1"/>
    <property type="molecule type" value="Genomic_DNA"/>
</dbReference>
<evidence type="ECO:0000313" key="2">
    <source>
        <dbReference type="EMBL" id="GAG64417.1"/>
    </source>
</evidence>